<dbReference type="Proteomes" id="UP001358417">
    <property type="component" value="Unassembled WGS sequence"/>
</dbReference>
<dbReference type="InterPro" id="IPR001650">
    <property type="entry name" value="Helicase_C-like"/>
</dbReference>
<dbReference type="EMBL" id="JAVRRD010000001">
    <property type="protein sequence ID" value="KAK5065311.1"/>
    <property type="molecule type" value="Genomic_DNA"/>
</dbReference>
<evidence type="ECO:0000256" key="3">
    <source>
        <dbReference type="ARBA" id="ARBA00022741"/>
    </source>
</evidence>
<evidence type="ECO:0000256" key="1">
    <source>
        <dbReference type="ARBA" id="ARBA00012552"/>
    </source>
</evidence>
<comment type="catalytic activity">
    <reaction evidence="7">
        <text>ATP + H2O = ADP + phosphate + H(+)</text>
        <dbReference type="Rhea" id="RHEA:13065"/>
        <dbReference type="ChEBI" id="CHEBI:15377"/>
        <dbReference type="ChEBI" id="CHEBI:15378"/>
        <dbReference type="ChEBI" id="CHEBI:30616"/>
        <dbReference type="ChEBI" id="CHEBI:43474"/>
        <dbReference type="ChEBI" id="CHEBI:456216"/>
        <dbReference type="EC" id="3.6.4.13"/>
    </reaction>
</comment>
<dbReference type="GO" id="GO:0003724">
    <property type="term" value="F:RNA helicase activity"/>
    <property type="evidence" value="ECO:0007669"/>
    <property type="project" value="UniProtKB-EC"/>
</dbReference>
<keyword evidence="2" id="KW-0507">mRNA processing</keyword>
<dbReference type="PANTHER" id="PTHR18934">
    <property type="entry name" value="ATP-DEPENDENT RNA HELICASE"/>
    <property type="match status" value="1"/>
</dbReference>
<dbReference type="PROSITE" id="PS51194">
    <property type="entry name" value="HELICASE_CTER"/>
    <property type="match status" value="1"/>
</dbReference>
<dbReference type="PROSITE" id="PS51192">
    <property type="entry name" value="HELICASE_ATP_BIND_1"/>
    <property type="match status" value="1"/>
</dbReference>
<dbReference type="GO" id="GO:0003723">
    <property type="term" value="F:RNA binding"/>
    <property type="evidence" value="ECO:0007669"/>
    <property type="project" value="TreeGrafter"/>
</dbReference>
<comment type="caution">
    <text evidence="10">The sequence shown here is derived from an EMBL/GenBank/DDBJ whole genome shotgun (WGS) entry which is preliminary data.</text>
</comment>
<dbReference type="GeneID" id="89969371"/>
<keyword evidence="11" id="KW-1185">Reference proteome</keyword>
<reference evidence="10 11" key="1">
    <citation type="submission" date="2023-08" db="EMBL/GenBank/DDBJ databases">
        <title>Black Yeasts Isolated from many extreme environments.</title>
        <authorList>
            <person name="Coleine C."/>
            <person name="Stajich J.E."/>
            <person name="Selbmann L."/>
        </authorList>
    </citation>
    <scope>NUCLEOTIDE SEQUENCE [LARGE SCALE GENOMIC DNA]</scope>
    <source>
        <strain evidence="10 11">CCFEE 5792</strain>
    </source>
</reference>
<dbReference type="PROSITE" id="PS00690">
    <property type="entry name" value="DEAH_ATP_HELICASE"/>
    <property type="match status" value="1"/>
</dbReference>
<keyword evidence="6" id="KW-0508">mRNA splicing</keyword>
<protein>
    <recommendedName>
        <fullName evidence="1">RNA helicase</fullName>
        <ecNumber evidence="1">3.6.4.13</ecNumber>
    </recommendedName>
</protein>
<dbReference type="SUPFAM" id="SSF52540">
    <property type="entry name" value="P-loop containing nucleoside triphosphate hydrolases"/>
    <property type="match status" value="1"/>
</dbReference>
<dbReference type="Gene3D" id="3.40.50.300">
    <property type="entry name" value="P-loop containing nucleotide triphosphate hydrolases"/>
    <property type="match status" value="2"/>
</dbReference>
<dbReference type="InterPro" id="IPR011709">
    <property type="entry name" value="DEAD-box_helicase_OB_fold"/>
</dbReference>
<evidence type="ECO:0000313" key="10">
    <source>
        <dbReference type="EMBL" id="KAK5065311.1"/>
    </source>
</evidence>
<organism evidence="10 11">
    <name type="scientific">Exophiala bonariae</name>
    <dbReference type="NCBI Taxonomy" id="1690606"/>
    <lineage>
        <taxon>Eukaryota</taxon>
        <taxon>Fungi</taxon>
        <taxon>Dikarya</taxon>
        <taxon>Ascomycota</taxon>
        <taxon>Pezizomycotina</taxon>
        <taxon>Eurotiomycetes</taxon>
        <taxon>Chaetothyriomycetidae</taxon>
        <taxon>Chaetothyriales</taxon>
        <taxon>Herpotrichiellaceae</taxon>
        <taxon>Exophiala</taxon>
    </lineage>
</organism>
<dbReference type="Gene3D" id="1.20.120.1080">
    <property type="match status" value="1"/>
</dbReference>
<keyword evidence="3" id="KW-0547">Nucleotide-binding</keyword>
<proteinExistence type="predicted"/>
<dbReference type="SMART" id="SM00487">
    <property type="entry name" value="DEXDc"/>
    <property type="match status" value="1"/>
</dbReference>
<feature type="domain" description="Helicase C-terminal" evidence="9">
    <location>
        <begin position="222"/>
        <end position="397"/>
    </location>
</feature>
<dbReference type="GO" id="GO:0008380">
    <property type="term" value="P:RNA splicing"/>
    <property type="evidence" value="ECO:0007669"/>
    <property type="project" value="UniProtKB-KW"/>
</dbReference>
<dbReference type="SMART" id="SM00490">
    <property type="entry name" value="HELICc"/>
    <property type="match status" value="1"/>
</dbReference>
<keyword evidence="4" id="KW-0378">Hydrolase</keyword>
<keyword evidence="5" id="KW-0067">ATP-binding</keyword>
<dbReference type="InterPro" id="IPR049945">
    <property type="entry name" value="AAA_22"/>
</dbReference>
<feature type="domain" description="Helicase ATP-binding" evidence="8">
    <location>
        <begin position="29"/>
        <end position="193"/>
    </location>
</feature>
<dbReference type="GO" id="GO:0005524">
    <property type="term" value="F:ATP binding"/>
    <property type="evidence" value="ECO:0007669"/>
    <property type="project" value="UniProtKB-KW"/>
</dbReference>
<dbReference type="InterPro" id="IPR007502">
    <property type="entry name" value="Helicase-assoc_dom"/>
</dbReference>
<dbReference type="FunFam" id="3.40.50.300:FF:000007">
    <property type="entry name" value="Pre-mRNA-splicing factor ATP-dependent RNA helicase"/>
    <property type="match status" value="1"/>
</dbReference>
<gene>
    <name evidence="10" type="ORF">LTR84_001149</name>
</gene>
<dbReference type="Pfam" id="PF07717">
    <property type="entry name" value="OB_NTP_bind"/>
    <property type="match status" value="1"/>
</dbReference>
<evidence type="ECO:0000313" key="11">
    <source>
        <dbReference type="Proteomes" id="UP001358417"/>
    </source>
</evidence>
<evidence type="ECO:0000256" key="2">
    <source>
        <dbReference type="ARBA" id="ARBA00022664"/>
    </source>
</evidence>
<dbReference type="EC" id="3.6.4.13" evidence="1"/>
<dbReference type="InterPro" id="IPR014001">
    <property type="entry name" value="Helicase_ATP-bd"/>
</dbReference>
<dbReference type="InterPro" id="IPR002464">
    <property type="entry name" value="DNA/RNA_helicase_DEAH_CS"/>
</dbReference>
<dbReference type="SMART" id="SM00847">
    <property type="entry name" value="HA2"/>
    <property type="match status" value="1"/>
</dbReference>
<dbReference type="Pfam" id="PF21010">
    <property type="entry name" value="HA2_C"/>
    <property type="match status" value="1"/>
</dbReference>
<evidence type="ECO:0000256" key="5">
    <source>
        <dbReference type="ARBA" id="ARBA00022840"/>
    </source>
</evidence>
<dbReference type="Pfam" id="PF04408">
    <property type="entry name" value="WHD_HA2"/>
    <property type="match status" value="1"/>
</dbReference>
<evidence type="ECO:0000259" key="9">
    <source>
        <dbReference type="PROSITE" id="PS51194"/>
    </source>
</evidence>
<evidence type="ECO:0000256" key="6">
    <source>
        <dbReference type="ARBA" id="ARBA00023187"/>
    </source>
</evidence>
<dbReference type="RefSeq" id="XP_064712635.1">
    <property type="nucleotide sequence ID" value="XM_064844775.1"/>
</dbReference>
<dbReference type="GO" id="GO:0071013">
    <property type="term" value="C:catalytic step 2 spliceosome"/>
    <property type="evidence" value="ECO:0007669"/>
    <property type="project" value="TreeGrafter"/>
</dbReference>
<dbReference type="InterPro" id="IPR027417">
    <property type="entry name" value="P-loop_NTPase"/>
</dbReference>
<dbReference type="InterPro" id="IPR048333">
    <property type="entry name" value="HA2_WH"/>
</dbReference>
<dbReference type="GO" id="GO:0006397">
    <property type="term" value="P:mRNA processing"/>
    <property type="evidence" value="ECO:0007669"/>
    <property type="project" value="UniProtKB-KW"/>
</dbReference>
<dbReference type="Pfam" id="PF00271">
    <property type="entry name" value="Helicase_C"/>
    <property type="match status" value="1"/>
</dbReference>
<sequence length="671" mass="74680">MADFDLSFIPALYTPSALLPIARHKKSLLYTIETHQVTILVGQTGSGKTTQLPQFLHQAGWTSGGKCIAVTQPRRVAVTTVATRVAEELRCQLGDEVGYSIRFEDVTSAKTRIKFLTDGMILREALIDPLLSRYSVIMVDEAHERSLSSDILLGLLKKIIKRRPELRIIVSSATLDAETFADFFRGVDSSEDQSRVVSIEGRTYPVDIMFLEQPTEDYVERAVQTAFTIHQQEPPGDILIFLTGREEIETAMERLSDLASTLHPQAPSLQPLPLYAGLSTDEQMYVFAEAAENTRKIILSTNIAEASVTISGVVYVIDCGFVKLRTFNPITNIETLTPFPTSKASAIQRAGRAGRTQPGKCFRMYTQQAYNSLQSTTSPEIQRSNLAPIALQLKALGIDNVVRFDFLSPPPAQLMVRAFDLLYSLGAVDDYAKLTSPLGTRMAELSIPPMMAKCLLASSDSKFNCQSEILTISAMTSLQGNIWFHHSGEKKAMDLSRRKFAAEEGDHLTLLNVYQSFITKGRKEAKWCHENHLNFKSISRAVSIRNQLRRYLERLGVKVDETLSSSSSNPPYLTTKPPTAPADKATTILQCLTSGFFSHAAKMQPDGSFRSVSGDVTMYAHPTSLMFNRKAQYVIFHELLETGEKVYIKDISKVEKSWLVDFSGGFYNMKS</sequence>
<dbReference type="AlphaFoldDB" id="A0AAV9NTK5"/>
<dbReference type="GO" id="GO:0016887">
    <property type="term" value="F:ATP hydrolysis activity"/>
    <property type="evidence" value="ECO:0007669"/>
    <property type="project" value="InterPro"/>
</dbReference>
<dbReference type="FunFam" id="3.40.50.300:FF:001075">
    <property type="entry name" value="ATP dependent RNA helicase, putative"/>
    <property type="match status" value="1"/>
</dbReference>
<dbReference type="PANTHER" id="PTHR18934:SF136">
    <property type="entry name" value="ATP-DEPENDENT RNA HELICASE DHX35-RELATED"/>
    <property type="match status" value="1"/>
</dbReference>
<dbReference type="CDD" id="cd18791">
    <property type="entry name" value="SF2_C_RHA"/>
    <property type="match status" value="1"/>
</dbReference>
<evidence type="ECO:0000259" key="8">
    <source>
        <dbReference type="PROSITE" id="PS51192"/>
    </source>
</evidence>
<evidence type="ECO:0000256" key="4">
    <source>
        <dbReference type="ARBA" id="ARBA00022801"/>
    </source>
</evidence>
<evidence type="ECO:0000256" key="7">
    <source>
        <dbReference type="ARBA" id="ARBA00047984"/>
    </source>
</evidence>
<dbReference type="Pfam" id="PF13401">
    <property type="entry name" value="AAA_22"/>
    <property type="match status" value="1"/>
</dbReference>
<name>A0AAV9NTK5_9EURO</name>
<dbReference type="FunFam" id="1.20.120.1080:FF:000020">
    <property type="entry name" value="ATP dependent RNA helicase, putative"/>
    <property type="match status" value="1"/>
</dbReference>
<accession>A0AAV9NTK5</accession>